<dbReference type="Gene3D" id="2.160.20.10">
    <property type="entry name" value="Single-stranded right-handed beta-helix, Pectin lyase-like"/>
    <property type="match status" value="2"/>
</dbReference>
<keyword evidence="3" id="KW-1185">Reference proteome</keyword>
<dbReference type="HOGENOM" id="CLU_013461_0_0_0"/>
<dbReference type="EMBL" id="CP001998">
    <property type="protein sequence ID" value="ADE53456.1"/>
    <property type="molecule type" value="Genomic_DNA"/>
</dbReference>
<dbReference type="PANTHER" id="PTHR36453:SF1">
    <property type="entry name" value="RIGHT HANDED BETA HELIX DOMAIN-CONTAINING PROTEIN"/>
    <property type="match status" value="1"/>
</dbReference>
<dbReference type="SUPFAM" id="SSF51126">
    <property type="entry name" value="Pectin lyase-like"/>
    <property type="match status" value="1"/>
</dbReference>
<feature type="chain" id="PRO_5003070828" description="Right handed beta helix domain-containing protein" evidence="1">
    <location>
        <begin position="23"/>
        <end position="795"/>
    </location>
</feature>
<proteinExistence type="predicted"/>
<sequence>MPQIPKILRYSLLSSIALSAHAVEIFVAADGSDESSGAREAPTSLVSAIERASTLLQSDGLPASGITITLQGGVYSVTDTITLGKEFAGTVDRPILLQATPGEHVLFDGRIDVEQPESFVPVSDPSERERLAANAAEHIRVATIRNPALIRMLSSKLMLQLNFGDQGFLPCVFPNEDYAKLATKPAVSEPSPPGIPPQHQAYGVRAGHKPFLEPGRKKGWLGSLNEPRGAWAQMSHGAEQMAGSWQQWEAELKRDNRRNAMVGFYEAVWKLSTMPIVSADAEHESLHLARAFAYGFGWLSESRGGQPFTIYGLLPELDTPGEWYFDTKTDRLYIYPIEPITSDSKIGLPVATGFLRLQNTVNVQIVGLNVRNIGAGVVYEIDGGENNLIAGCSISNSTAVGLRITGKNNGTRGCDIYDVNVHASLAGTEFSHVSTSTNSDNRSVAEGKLVLSGNYIENCHFYQKDFDHGKINISMSGVGQIFRNNLVHNSIGQAMMVRGNEQRIERNEFFNIGFEEGDGGAVYSGNDLTGYGNLYRHNFFHHLIRTPGKHGRAGIHLDDFQAGASCIGNVFFKSCTQGIYMNGGAGNTLIGNIFLEGDRGAFNRGNWGEKAYQQYLDIQSNPDSKHVGNKEDYVGRAERLIGKDGWNQEPWSTQYPLFQKVMNETGRFGRLWPIYCTFKNNLYYGNRLNHTELAAYPQELLAKTTLENDLIVSKEHFVDYDHFNFALAKSIEGVDAIPFDKIGLYTDAYRQSMPDKQHYRMAIKQFFIDDDSYSKNRPIKRFDSARLIEDGPMVQ</sequence>
<dbReference type="STRING" id="583355.Caka_0431"/>
<dbReference type="RefSeq" id="WP_013042181.1">
    <property type="nucleotide sequence ID" value="NC_014008.1"/>
</dbReference>
<dbReference type="AlphaFoldDB" id="D5EN21"/>
<organism evidence="2 3">
    <name type="scientific">Coraliomargarita akajimensis (strain DSM 45221 / IAM 15411 / JCM 23193 / KCTC 12865 / 04OKA010-24)</name>
    <dbReference type="NCBI Taxonomy" id="583355"/>
    <lineage>
        <taxon>Bacteria</taxon>
        <taxon>Pseudomonadati</taxon>
        <taxon>Verrucomicrobiota</taxon>
        <taxon>Opitutia</taxon>
        <taxon>Puniceicoccales</taxon>
        <taxon>Coraliomargaritaceae</taxon>
        <taxon>Coraliomargarita</taxon>
    </lineage>
</organism>
<reference evidence="2 3" key="1">
    <citation type="journal article" date="2010" name="Stand. Genomic Sci.">
        <title>Complete genome sequence of Coraliomargarita akajimensis type strain (04OKA010-24).</title>
        <authorList>
            <person name="Mavromatis K."/>
            <person name="Abt B."/>
            <person name="Brambilla E."/>
            <person name="Lapidus A."/>
            <person name="Copeland A."/>
            <person name="Deshpande S."/>
            <person name="Nolan M."/>
            <person name="Lucas S."/>
            <person name="Tice H."/>
            <person name="Cheng J.F."/>
            <person name="Han C."/>
            <person name="Detter J.C."/>
            <person name="Woyke T."/>
            <person name="Goodwin L."/>
            <person name="Pitluck S."/>
            <person name="Held B."/>
            <person name="Brettin T."/>
            <person name="Tapia R."/>
            <person name="Ivanova N."/>
            <person name="Mikhailova N."/>
            <person name="Pati A."/>
            <person name="Liolios K."/>
            <person name="Chen A."/>
            <person name="Palaniappan K."/>
            <person name="Land M."/>
            <person name="Hauser L."/>
            <person name="Chang Y.J."/>
            <person name="Jeffries C.D."/>
            <person name="Rohde M."/>
            <person name="Goker M."/>
            <person name="Bristow J."/>
            <person name="Eisen J.A."/>
            <person name="Markowitz V."/>
            <person name="Hugenholtz P."/>
            <person name="Klenk H.P."/>
            <person name="Kyrpides N.C."/>
        </authorList>
    </citation>
    <scope>NUCLEOTIDE SEQUENCE [LARGE SCALE GENOMIC DNA]</scope>
    <source>
        <strain evidence="3">DSM 45221 / IAM 15411 / JCM 23193 / KCTC 12865</strain>
    </source>
</reference>
<feature type="signal peptide" evidence="1">
    <location>
        <begin position="1"/>
        <end position="22"/>
    </location>
</feature>
<gene>
    <name evidence="2" type="ordered locus">Caka_0431</name>
</gene>
<dbReference type="PANTHER" id="PTHR36453">
    <property type="entry name" value="SECRETED PROTEIN-RELATED"/>
    <property type="match status" value="1"/>
</dbReference>
<protein>
    <recommendedName>
        <fullName evidence="4">Right handed beta helix domain-containing protein</fullName>
    </recommendedName>
</protein>
<evidence type="ECO:0008006" key="4">
    <source>
        <dbReference type="Google" id="ProtNLM"/>
    </source>
</evidence>
<dbReference type="KEGG" id="caa:Caka_0431"/>
<name>D5EN21_CORAD</name>
<dbReference type="OrthoDB" id="9760240at2"/>
<evidence type="ECO:0000256" key="1">
    <source>
        <dbReference type="SAM" id="SignalP"/>
    </source>
</evidence>
<dbReference type="InterPro" id="IPR011050">
    <property type="entry name" value="Pectin_lyase_fold/virulence"/>
</dbReference>
<accession>D5EN21</accession>
<dbReference type="InterPro" id="IPR012334">
    <property type="entry name" value="Pectin_lyas_fold"/>
</dbReference>
<keyword evidence="1" id="KW-0732">Signal</keyword>
<dbReference type="Proteomes" id="UP000000925">
    <property type="component" value="Chromosome"/>
</dbReference>
<evidence type="ECO:0000313" key="3">
    <source>
        <dbReference type="Proteomes" id="UP000000925"/>
    </source>
</evidence>
<evidence type="ECO:0000313" key="2">
    <source>
        <dbReference type="EMBL" id="ADE53456.1"/>
    </source>
</evidence>
<dbReference type="eggNOG" id="COG3420">
    <property type="taxonomic scope" value="Bacteria"/>
</dbReference>